<dbReference type="InterPro" id="IPR002921">
    <property type="entry name" value="Fungal_lipase-type"/>
</dbReference>
<comment type="caution">
    <text evidence="7">The sequence shown here is derived from an EMBL/GenBank/DDBJ whole genome shotgun (WGS) entry which is preliminary data.</text>
</comment>
<evidence type="ECO:0000313" key="8">
    <source>
        <dbReference type="Proteomes" id="UP000325313"/>
    </source>
</evidence>
<name>A0A5B0R8P9_PUCGR</name>
<feature type="domain" description="Fungal lipase-type" evidence="6">
    <location>
        <begin position="301"/>
        <end position="426"/>
    </location>
</feature>
<dbReference type="Proteomes" id="UP000325313">
    <property type="component" value="Unassembled WGS sequence"/>
</dbReference>
<evidence type="ECO:0000256" key="4">
    <source>
        <dbReference type="ARBA" id="ARBA00048461"/>
    </source>
</evidence>
<dbReference type="AlphaFoldDB" id="A0A5B0R8P9"/>
<proteinExistence type="inferred from homology"/>
<evidence type="ECO:0000256" key="3">
    <source>
        <dbReference type="ARBA" id="ARBA00047591"/>
    </source>
</evidence>
<feature type="region of interest" description="Disordered" evidence="5">
    <location>
        <begin position="82"/>
        <end position="226"/>
    </location>
</feature>
<dbReference type="PANTHER" id="PTHR45856">
    <property type="entry name" value="ALPHA/BETA-HYDROLASES SUPERFAMILY PROTEIN"/>
    <property type="match status" value="1"/>
</dbReference>
<dbReference type="Gene3D" id="3.40.50.1820">
    <property type="entry name" value="alpha/beta hydrolase"/>
    <property type="match status" value="1"/>
</dbReference>
<dbReference type="PANTHER" id="PTHR45856:SF25">
    <property type="entry name" value="FUNGAL LIPASE-LIKE DOMAIN-CONTAINING PROTEIN"/>
    <property type="match status" value="1"/>
</dbReference>
<dbReference type="SUPFAM" id="SSF53474">
    <property type="entry name" value="alpha/beta-Hydrolases"/>
    <property type="match status" value="1"/>
</dbReference>
<evidence type="ECO:0000256" key="5">
    <source>
        <dbReference type="SAM" id="MobiDB-lite"/>
    </source>
</evidence>
<reference evidence="7 8" key="1">
    <citation type="submission" date="2019-05" db="EMBL/GenBank/DDBJ databases">
        <title>Emergence of the Ug99 lineage of the wheat stem rust pathogen through somatic hybridization.</title>
        <authorList>
            <person name="Li F."/>
            <person name="Upadhyaya N.M."/>
            <person name="Sperschneider J."/>
            <person name="Matny O."/>
            <person name="Nguyen-Phuc H."/>
            <person name="Mago R."/>
            <person name="Raley C."/>
            <person name="Miller M.E."/>
            <person name="Silverstein K.A.T."/>
            <person name="Henningsen E."/>
            <person name="Hirsch C.D."/>
            <person name="Visser B."/>
            <person name="Pretorius Z.A."/>
            <person name="Steffenson B.J."/>
            <person name="Schwessinger B."/>
            <person name="Dodds P.N."/>
            <person name="Figueroa M."/>
        </authorList>
    </citation>
    <scope>NUCLEOTIDE SEQUENCE [LARGE SCALE GENOMIC DNA]</scope>
    <source>
        <strain evidence="7 8">Ug99</strain>
    </source>
</reference>
<evidence type="ECO:0000256" key="1">
    <source>
        <dbReference type="ARBA" id="ARBA00023157"/>
    </source>
</evidence>
<gene>
    <name evidence="7" type="ORF">PGTUg99_026705</name>
</gene>
<dbReference type="Pfam" id="PF01764">
    <property type="entry name" value="Lipase_3"/>
    <property type="match status" value="1"/>
</dbReference>
<comment type="catalytic activity">
    <reaction evidence="4">
        <text>a monoacylglycerol + H2O = glycerol + a fatty acid + H(+)</text>
        <dbReference type="Rhea" id="RHEA:15245"/>
        <dbReference type="ChEBI" id="CHEBI:15377"/>
        <dbReference type="ChEBI" id="CHEBI:15378"/>
        <dbReference type="ChEBI" id="CHEBI:17408"/>
        <dbReference type="ChEBI" id="CHEBI:17754"/>
        <dbReference type="ChEBI" id="CHEBI:28868"/>
    </reaction>
</comment>
<accession>A0A5B0R8P9</accession>
<organism evidence="7 8">
    <name type="scientific">Puccinia graminis f. sp. tritici</name>
    <dbReference type="NCBI Taxonomy" id="56615"/>
    <lineage>
        <taxon>Eukaryota</taxon>
        <taxon>Fungi</taxon>
        <taxon>Dikarya</taxon>
        <taxon>Basidiomycota</taxon>
        <taxon>Pucciniomycotina</taxon>
        <taxon>Pucciniomycetes</taxon>
        <taxon>Pucciniales</taxon>
        <taxon>Pucciniaceae</taxon>
        <taxon>Puccinia</taxon>
    </lineage>
</organism>
<comment type="catalytic activity">
    <reaction evidence="3">
        <text>a diacylglycerol + H2O = a monoacylglycerol + a fatty acid + H(+)</text>
        <dbReference type="Rhea" id="RHEA:32731"/>
        <dbReference type="ChEBI" id="CHEBI:15377"/>
        <dbReference type="ChEBI" id="CHEBI:15378"/>
        <dbReference type="ChEBI" id="CHEBI:17408"/>
        <dbReference type="ChEBI" id="CHEBI:18035"/>
        <dbReference type="ChEBI" id="CHEBI:28868"/>
    </reaction>
</comment>
<feature type="compositionally biased region" description="Polar residues" evidence="5">
    <location>
        <begin position="88"/>
        <end position="197"/>
    </location>
</feature>
<evidence type="ECO:0000256" key="2">
    <source>
        <dbReference type="ARBA" id="ARBA00043996"/>
    </source>
</evidence>
<dbReference type="InterPro" id="IPR029058">
    <property type="entry name" value="AB_hydrolase_fold"/>
</dbReference>
<dbReference type="InterPro" id="IPR051218">
    <property type="entry name" value="Sec_MonoDiacylglyc_Lipase"/>
</dbReference>
<protein>
    <recommendedName>
        <fullName evidence="6">Fungal lipase-type domain-containing protein</fullName>
    </recommendedName>
</protein>
<sequence length="496" mass="53707">MYTQLCNTIKAFKVICSPDTSGAAGACATVCIEALVYRNCISRIPQYISIFKLGIWWFPVDETDEPQRPDYKSLLSGAHRAIRPRALPSTQTESSGTPQTNTNPPMLNTASDNTPKTVSNRTPSTVPDPSRSTVPTRNPNNVASSSPDTGSDARNTGSNALNTGSDARNTGSNARKTGSSTLNTGSNARNTGSSALNTDSSARDTDSSARDTGSSPSTNSAYPPDHRDWEYLNGIPWWKTDPTQQDHLRFHCYLSMASYGDYTTLCPSTFTKGFTVLEEFSTKAGQAGFTALIPEMEKVVIVFRGFENDDALNWNPVTMEDLVENCPGCQVAAGVKKLYLSAKEATNNWEVAKKKVAETGLKFSVTGHGIGGAVAALAGLELGAQGYVHYSHNQGMPRAFNYAAAVRYDNLFQVLAGQSIVSENDYMVQKYPLGPFYHLGTKVKITGEMQQWLTNCYGNNENSTCIGTGNNVPIHDTYFTPKGQCGSADKNLVFFV</sequence>
<evidence type="ECO:0000259" key="6">
    <source>
        <dbReference type="Pfam" id="PF01764"/>
    </source>
</evidence>
<comment type="similarity">
    <text evidence="2">Belongs to the AB hydrolase superfamily. Lipase family. Class 3 subfamily.</text>
</comment>
<evidence type="ECO:0000313" key="7">
    <source>
        <dbReference type="EMBL" id="KAA1121224.1"/>
    </source>
</evidence>
<keyword evidence="1" id="KW-1015">Disulfide bond</keyword>
<dbReference type="EMBL" id="VDEP01000239">
    <property type="protein sequence ID" value="KAA1121224.1"/>
    <property type="molecule type" value="Genomic_DNA"/>
</dbReference>
<dbReference type="GO" id="GO:0006629">
    <property type="term" value="P:lipid metabolic process"/>
    <property type="evidence" value="ECO:0007669"/>
    <property type="project" value="InterPro"/>
</dbReference>